<dbReference type="InterPro" id="IPR016071">
    <property type="entry name" value="Staphylococal_nuclease_OB-fold"/>
</dbReference>
<protein>
    <submittedName>
        <fullName evidence="3">Endonuclease YncB(Thermonuclease family)</fullName>
    </submittedName>
</protein>
<keyword evidence="1" id="KW-0732">Signal</keyword>
<dbReference type="Gene3D" id="2.40.50.90">
    <property type="match status" value="1"/>
</dbReference>
<organism evidence="3 4">
    <name type="scientific">Panacagrimonas perspica</name>
    <dbReference type="NCBI Taxonomy" id="381431"/>
    <lineage>
        <taxon>Bacteria</taxon>
        <taxon>Pseudomonadati</taxon>
        <taxon>Pseudomonadota</taxon>
        <taxon>Gammaproteobacteria</taxon>
        <taxon>Nevskiales</taxon>
        <taxon>Nevskiaceae</taxon>
        <taxon>Panacagrimonas</taxon>
    </lineage>
</organism>
<keyword evidence="4" id="KW-1185">Reference proteome</keyword>
<feature type="chain" id="PRO_5030099473" evidence="1">
    <location>
        <begin position="22"/>
        <end position="158"/>
    </location>
</feature>
<dbReference type="PANTHER" id="PTHR12302:SF26">
    <property type="entry name" value="BLR1266 PROTEIN"/>
    <property type="match status" value="1"/>
</dbReference>
<keyword evidence="3" id="KW-0378">Hydrolase</keyword>
<feature type="signal peptide" evidence="1">
    <location>
        <begin position="1"/>
        <end position="21"/>
    </location>
</feature>
<accession>A0A4R7NTW5</accession>
<sequence>MRCAAVLAIAVLLVFPPLASAQTVAGKAKVVDGDSLEIGQHRIRLWGIDAPEFKQTCTRGKERWSCGYAATDALRRHLDGAIVQCVTVDKDRYGRLVAKCSSHQRSISEWMVGEGWATDYARYSKGTYARAQAKAKSAKRGIWSGTFEKPEHYRHRPH</sequence>
<dbReference type="Pfam" id="PF00565">
    <property type="entry name" value="SNase"/>
    <property type="match status" value="1"/>
</dbReference>
<keyword evidence="3" id="KW-0540">Nuclease</keyword>
<dbReference type="AlphaFoldDB" id="A0A4R7NTW5"/>
<feature type="domain" description="TNase-like" evidence="2">
    <location>
        <begin position="21"/>
        <end position="145"/>
    </location>
</feature>
<dbReference type="GO" id="GO:0004519">
    <property type="term" value="F:endonuclease activity"/>
    <property type="evidence" value="ECO:0007669"/>
    <property type="project" value="UniProtKB-KW"/>
</dbReference>
<dbReference type="OrthoDB" id="6867997at2"/>
<name>A0A4R7NTW5_9GAMM</name>
<dbReference type="EMBL" id="SOBT01000012">
    <property type="protein sequence ID" value="TDU24427.1"/>
    <property type="molecule type" value="Genomic_DNA"/>
</dbReference>
<dbReference type="SMART" id="SM00318">
    <property type="entry name" value="SNc"/>
    <property type="match status" value="1"/>
</dbReference>
<comment type="caution">
    <text evidence="3">The sequence shown here is derived from an EMBL/GenBank/DDBJ whole genome shotgun (WGS) entry which is preliminary data.</text>
</comment>
<dbReference type="InterPro" id="IPR035437">
    <property type="entry name" value="SNase_OB-fold_sf"/>
</dbReference>
<dbReference type="SUPFAM" id="SSF50199">
    <property type="entry name" value="Staphylococcal nuclease"/>
    <property type="match status" value="1"/>
</dbReference>
<evidence type="ECO:0000313" key="3">
    <source>
        <dbReference type="EMBL" id="TDU24427.1"/>
    </source>
</evidence>
<evidence type="ECO:0000313" key="4">
    <source>
        <dbReference type="Proteomes" id="UP000295341"/>
    </source>
</evidence>
<evidence type="ECO:0000256" key="1">
    <source>
        <dbReference type="SAM" id="SignalP"/>
    </source>
</evidence>
<proteinExistence type="predicted"/>
<dbReference type="PANTHER" id="PTHR12302">
    <property type="entry name" value="EBNA2 BINDING PROTEIN P100"/>
    <property type="match status" value="1"/>
</dbReference>
<dbReference type="Proteomes" id="UP000295341">
    <property type="component" value="Unassembled WGS sequence"/>
</dbReference>
<dbReference type="RefSeq" id="WP_133883833.1">
    <property type="nucleotide sequence ID" value="NZ_MWIN01000025.1"/>
</dbReference>
<gene>
    <name evidence="3" type="ORF">DFR24_4697</name>
</gene>
<dbReference type="PROSITE" id="PS50830">
    <property type="entry name" value="TNASE_3"/>
    <property type="match status" value="1"/>
</dbReference>
<keyword evidence="3" id="KW-0255">Endonuclease</keyword>
<evidence type="ECO:0000259" key="2">
    <source>
        <dbReference type="PROSITE" id="PS50830"/>
    </source>
</evidence>
<reference evidence="3 4" key="1">
    <citation type="submission" date="2019-03" db="EMBL/GenBank/DDBJ databases">
        <title>Genomic Encyclopedia of Type Strains, Phase IV (KMG-IV): sequencing the most valuable type-strain genomes for metagenomic binning, comparative biology and taxonomic classification.</title>
        <authorList>
            <person name="Goeker M."/>
        </authorList>
    </citation>
    <scope>NUCLEOTIDE SEQUENCE [LARGE SCALE GENOMIC DNA]</scope>
    <source>
        <strain evidence="3 4">DSM 26377</strain>
    </source>
</reference>